<dbReference type="InterPro" id="IPR015919">
    <property type="entry name" value="Cadherin-like_sf"/>
</dbReference>
<evidence type="ECO:0000256" key="3">
    <source>
        <dbReference type="ARBA" id="ARBA00022737"/>
    </source>
</evidence>
<accession>A0ABD2QF67</accession>
<evidence type="ECO:0000256" key="7">
    <source>
        <dbReference type="ARBA" id="ARBA00023180"/>
    </source>
</evidence>
<keyword evidence="7" id="KW-0325">Glycoprotein</keyword>
<comment type="subcellular location">
    <subcellularLocation>
        <location evidence="1">Membrane</location>
        <topology evidence="1">Single-pass membrane protein</topology>
    </subcellularLocation>
</comment>
<evidence type="ECO:0000256" key="1">
    <source>
        <dbReference type="ARBA" id="ARBA00004167"/>
    </source>
</evidence>
<dbReference type="Gene3D" id="2.60.40.60">
    <property type="entry name" value="Cadherins"/>
    <property type="match status" value="1"/>
</dbReference>
<dbReference type="InterPro" id="IPR050174">
    <property type="entry name" value="Protocadherin/Cadherin-CA"/>
</dbReference>
<dbReference type="EMBL" id="JBJKFK010000277">
    <property type="protein sequence ID" value="KAL3318182.1"/>
    <property type="molecule type" value="Genomic_DNA"/>
</dbReference>
<dbReference type="GO" id="GO:0016020">
    <property type="term" value="C:membrane"/>
    <property type="evidence" value="ECO:0007669"/>
    <property type="project" value="UniProtKB-SubCell"/>
</dbReference>
<dbReference type="SMART" id="SM00112">
    <property type="entry name" value="CA"/>
    <property type="match status" value="1"/>
</dbReference>
<dbReference type="PANTHER" id="PTHR24028">
    <property type="entry name" value="CADHERIN-87A"/>
    <property type="match status" value="1"/>
</dbReference>
<protein>
    <recommendedName>
        <fullName evidence="9">Cadherin domain-containing protein</fullName>
    </recommendedName>
</protein>
<evidence type="ECO:0000256" key="6">
    <source>
        <dbReference type="ARBA" id="ARBA00023136"/>
    </source>
</evidence>
<evidence type="ECO:0000313" key="10">
    <source>
        <dbReference type="EMBL" id="KAL3318182.1"/>
    </source>
</evidence>
<evidence type="ECO:0000256" key="4">
    <source>
        <dbReference type="ARBA" id="ARBA00022837"/>
    </source>
</evidence>
<dbReference type="GO" id="GO:0005509">
    <property type="term" value="F:calcium ion binding"/>
    <property type="evidence" value="ECO:0007669"/>
    <property type="project" value="UniProtKB-UniRule"/>
</dbReference>
<gene>
    <name evidence="10" type="ORF">Ciccas_003153</name>
</gene>
<name>A0ABD2QF67_9PLAT</name>
<reference evidence="10 11" key="1">
    <citation type="submission" date="2024-11" db="EMBL/GenBank/DDBJ databases">
        <title>Adaptive evolution of stress response genes in parasites aligns with host niche diversity.</title>
        <authorList>
            <person name="Hahn C."/>
            <person name="Resl P."/>
        </authorList>
    </citation>
    <scope>NUCLEOTIDE SEQUENCE [LARGE SCALE GENOMIC DNA]</scope>
    <source>
        <strain evidence="10">EGGRZ-B1_66</strain>
        <tissue evidence="10">Body</tissue>
    </source>
</reference>
<dbReference type="PROSITE" id="PS50268">
    <property type="entry name" value="CADHERIN_2"/>
    <property type="match status" value="1"/>
</dbReference>
<evidence type="ECO:0000256" key="2">
    <source>
        <dbReference type="ARBA" id="ARBA00022692"/>
    </source>
</evidence>
<keyword evidence="11" id="KW-1185">Reference proteome</keyword>
<keyword evidence="2" id="KW-0812">Transmembrane</keyword>
<proteinExistence type="predicted"/>
<dbReference type="InterPro" id="IPR002126">
    <property type="entry name" value="Cadherin-like_dom"/>
</dbReference>
<comment type="caution">
    <text evidence="10">The sequence shown here is derived from an EMBL/GenBank/DDBJ whole genome shotgun (WGS) entry which is preliminary data.</text>
</comment>
<evidence type="ECO:0000256" key="5">
    <source>
        <dbReference type="ARBA" id="ARBA00022989"/>
    </source>
</evidence>
<dbReference type="Proteomes" id="UP001626550">
    <property type="component" value="Unassembled WGS sequence"/>
</dbReference>
<keyword evidence="4 8" id="KW-0106">Calcium</keyword>
<evidence type="ECO:0000259" key="9">
    <source>
        <dbReference type="PROSITE" id="PS50268"/>
    </source>
</evidence>
<dbReference type="AlphaFoldDB" id="A0ABD2QF67"/>
<dbReference type="PROSITE" id="PS00232">
    <property type="entry name" value="CADHERIN_1"/>
    <property type="match status" value="1"/>
</dbReference>
<keyword evidence="6" id="KW-0472">Membrane</keyword>
<dbReference type="SUPFAM" id="SSF49313">
    <property type="entry name" value="Cadherin-like"/>
    <property type="match status" value="1"/>
</dbReference>
<dbReference type="InterPro" id="IPR020894">
    <property type="entry name" value="Cadherin_CS"/>
</dbReference>
<dbReference type="PANTHER" id="PTHR24028:SF146">
    <property type="entry name" value="CADHERIN 96CB, ISOFORM D-RELATED"/>
    <property type="match status" value="1"/>
</dbReference>
<sequence>MNKLPHFTHIRKLLSQQVTVTDADSVETNGQISCSEPEGQANKQPLQFEKISGSQGSELRYLLKTNKIFDRENGPAVRNSILVCSDGIGHNSADSLTATLTIPLHIEDENDNKPHFSEDNRFGQIVENSPENTRILQFLIY</sequence>
<organism evidence="10 11">
    <name type="scientific">Cichlidogyrus casuarinus</name>
    <dbReference type="NCBI Taxonomy" id="1844966"/>
    <lineage>
        <taxon>Eukaryota</taxon>
        <taxon>Metazoa</taxon>
        <taxon>Spiralia</taxon>
        <taxon>Lophotrochozoa</taxon>
        <taxon>Platyhelminthes</taxon>
        <taxon>Monogenea</taxon>
        <taxon>Monopisthocotylea</taxon>
        <taxon>Dactylogyridea</taxon>
        <taxon>Ancyrocephalidae</taxon>
        <taxon>Cichlidogyrus</taxon>
    </lineage>
</organism>
<evidence type="ECO:0000313" key="11">
    <source>
        <dbReference type="Proteomes" id="UP001626550"/>
    </source>
</evidence>
<keyword evidence="3" id="KW-0677">Repeat</keyword>
<dbReference type="CDD" id="cd11304">
    <property type="entry name" value="Cadherin_repeat"/>
    <property type="match status" value="1"/>
</dbReference>
<feature type="domain" description="Cadherin" evidence="9">
    <location>
        <begin position="14"/>
        <end position="116"/>
    </location>
</feature>
<evidence type="ECO:0000256" key="8">
    <source>
        <dbReference type="PROSITE-ProRule" id="PRU00043"/>
    </source>
</evidence>
<keyword evidence="5" id="KW-1133">Transmembrane helix</keyword>